<sequence length="684" mass="75375">MKTDAYQSTLMRSDKGFNSMAFGPEIDVTAASSNLQQQQHEENDARMRKRVLAISFATILLLGLAFVWLRSPVYQSSALVQLTFPDVGTLAPEAMAERAFAVSERKLTSESVQTNLLNRLNDGGFELSGEQLNAMLSSHGEPADRMLTLFVQSEHQDLPLPVINEWLGLYLAEYQQQQGERTDKNQQHTNDKLADLEARISKQRESIRQFSAQYDVSSIQQEENRAINKMKNVTSALNEAEKQQIQAAAQLDAIKEAKRLGSPIASPDAKAQAQRLRASILSIEQELAELSERYTDKYMALDPDIVKKTRKRDSQQQELDQLTTQSAALYETETKQALLDAQGRVTALTAQRQALRDETIASKERLSDYRNLVAELDILENQARAHKAKLLDIEVVQSDVPRIDVLEYPAAPTYPIGPNYWLDSLWVLLAATLGALLSFKVLAMVSVRRPTGPTSANYTVVQTGNAAPGLGQSTNQQLEHQQNQLLENQHVTTPAIAQAAPQPSQLPNVTSTPRQLSTVELSNLFSQAPTDIQLAIGLMLSGVAPSEFSALKGSQFDSAQQMLHLSGRFQRSLTLPASVIALLPESLSLEASLWLQEDGSQLTVEDIDAILLIAAEDAALSNPAEVTVAVIRHSYLCFIAEQGLKLSEMESVSGYISPKQLSWYRGLNHTAVPEVQLTHPALGA</sequence>
<feature type="transmembrane region" description="Helical" evidence="2">
    <location>
        <begin position="51"/>
        <end position="69"/>
    </location>
</feature>
<dbReference type="Proteomes" id="UP001166251">
    <property type="component" value="Unassembled WGS sequence"/>
</dbReference>
<name>A0ABS7EK15_9GAMM</name>
<keyword evidence="2" id="KW-0472">Membrane</keyword>
<protein>
    <submittedName>
        <fullName evidence="3">Uncharacterized protein</fullName>
    </submittedName>
</protein>
<proteinExistence type="predicted"/>
<keyword evidence="2" id="KW-1133">Transmembrane helix</keyword>
<dbReference type="PANTHER" id="PTHR32309:SF31">
    <property type="entry name" value="CAPSULAR EXOPOLYSACCHARIDE FAMILY"/>
    <property type="match status" value="1"/>
</dbReference>
<comment type="caution">
    <text evidence="3">The sequence shown here is derived from an EMBL/GenBank/DDBJ whole genome shotgun (WGS) entry which is preliminary data.</text>
</comment>
<dbReference type="InterPro" id="IPR050445">
    <property type="entry name" value="Bact_polysacc_biosynth/exp"/>
</dbReference>
<evidence type="ECO:0000256" key="2">
    <source>
        <dbReference type="SAM" id="Phobius"/>
    </source>
</evidence>
<gene>
    <name evidence="3" type="ORF">K0504_16805</name>
</gene>
<keyword evidence="4" id="KW-1185">Reference proteome</keyword>
<dbReference type="SUPFAM" id="SSF56349">
    <property type="entry name" value="DNA breaking-rejoining enzymes"/>
    <property type="match status" value="1"/>
</dbReference>
<organism evidence="3 4">
    <name type="scientific">Neiella holothuriorum</name>
    <dbReference type="NCBI Taxonomy" id="2870530"/>
    <lineage>
        <taxon>Bacteria</taxon>
        <taxon>Pseudomonadati</taxon>
        <taxon>Pseudomonadota</taxon>
        <taxon>Gammaproteobacteria</taxon>
        <taxon>Alteromonadales</taxon>
        <taxon>Echinimonadaceae</taxon>
        <taxon>Neiella</taxon>
    </lineage>
</organism>
<feature type="coiled-coil region" evidence="1">
    <location>
        <begin position="186"/>
        <end position="389"/>
    </location>
</feature>
<reference evidence="3" key="1">
    <citation type="submission" date="2021-07" db="EMBL/GenBank/DDBJ databases">
        <title>Neiella marina sp. nov., isolated from the intestinal content of sea cucumber Apostichopus japonicus.</title>
        <authorList>
            <person name="Bai X."/>
        </authorList>
    </citation>
    <scope>NUCLEOTIDE SEQUENCE</scope>
    <source>
        <strain evidence="3">126</strain>
    </source>
</reference>
<dbReference type="InterPro" id="IPR011010">
    <property type="entry name" value="DNA_brk_join_enz"/>
</dbReference>
<keyword evidence="1" id="KW-0175">Coiled coil</keyword>
<evidence type="ECO:0000256" key="1">
    <source>
        <dbReference type="SAM" id="Coils"/>
    </source>
</evidence>
<keyword evidence="2" id="KW-0812">Transmembrane</keyword>
<dbReference type="PANTHER" id="PTHR32309">
    <property type="entry name" value="TYROSINE-PROTEIN KINASE"/>
    <property type="match status" value="1"/>
</dbReference>
<accession>A0ABS7EK15</accession>
<evidence type="ECO:0000313" key="3">
    <source>
        <dbReference type="EMBL" id="MBW8192699.1"/>
    </source>
</evidence>
<evidence type="ECO:0000313" key="4">
    <source>
        <dbReference type="Proteomes" id="UP001166251"/>
    </source>
</evidence>
<dbReference type="EMBL" id="JAHZSS010000027">
    <property type="protein sequence ID" value="MBW8192699.1"/>
    <property type="molecule type" value="Genomic_DNA"/>
</dbReference>